<dbReference type="PANTHER" id="PTHR45668:SF5">
    <property type="entry name" value="SERINE_THREONINE-PROTEIN PHOSPHATASE 5"/>
    <property type="match status" value="1"/>
</dbReference>
<feature type="domain" description="EF-hand" evidence="9">
    <location>
        <begin position="826"/>
        <end position="861"/>
    </location>
</feature>
<keyword evidence="3" id="KW-0479">Metal-binding</keyword>
<evidence type="ECO:0000256" key="3">
    <source>
        <dbReference type="ARBA" id="ARBA00022723"/>
    </source>
</evidence>
<comment type="catalytic activity">
    <reaction evidence="8">
        <text>O-phospho-L-threonyl-[protein] + H2O = L-threonyl-[protein] + phosphate</text>
        <dbReference type="Rhea" id="RHEA:47004"/>
        <dbReference type="Rhea" id="RHEA-COMP:11060"/>
        <dbReference type="Rhea" id="RHEA-COMP:11605"/>
        <dbReference type="ChEBI" id="CHEBI:15377"/>
        <dbReference type="ChEBI" id="CHEBI:30013"/>
        <dbReference type="ChEBI" id="CHEBI:43474"/>
        <dbReference type="ChEBI" id="CHEBI:61977"/>
        <dbReference type="EC" id="3.1.3.16"/>
    </reaction>
</comment>
<feature type="domain" description="EF-hand" evidence="9">
    <location>
        <begin position="739"/>
        <end position="774"/>
    </location>
</feature>
<reference evidence="11" key="1">
    <citation type="submission" date="2021-02" db="EMBL/GenBank/DDBJ databases">
        <title>First Annotated Genome of the Yellow-green Alga Tribonema minus.</title>
        <authorList>
            <person name="Mahan K.M."/>
        </authorList>
    </citation>
    <scope>NUCLEOTIDE SEQUENCE</scope>
    <source>
        <strain evidence="11">UTEX B ZZ1240</strain>
    </source>
</reference>
<keyword evidence="6" id="KW-0106">Calcium</keyword>
<feature type="domain" description="EF-hand" evidence="9">
    <location>
        <begin position="596"/>
        <end position="631"/>
    </location>
</feature>
<dbReference type="OrthoDB" id="445564at2759"/>
<dbReference type="Pfam" id="PF01302">
    <property type="entry name" value="CAP_GLY"/>
    <property type="match status" value="1"/>
</dbReference>
<evidence type="ECO:0000313" key="11">
    <source>
        <dbReference type="EMBL" id="KAG5179686.1"/>
    </source>
</evidence>
<evidence type="ECO:0000259" key="9">
    <source>
        <dbReference type="PROSITE" id="PS50222"/>
    </source>
</evidence>
<evidence type="ECO:0000256" key="2">
    <source>
        <dbReference type="ARBA" id="ARBA00008294"/>
    </source>
</evidence>
<dbReference type="PROSITE" id="PS50245">
    <property type="entry name" value="CAP_GLY_2"/>
    <property type="match status" value="1"/>
</dbReference>
<dbReference type="GO" id="GO:0004722">
    <property type="term" value="F:protein serine/threonine phosphatase activity"/>
    <property type="evidence" value="ECO:0007669"/>
    <property type="project" value="UniProtKB-EC"/>
</dbReference>
<keyword evidence="12" id="KW-1185">Reference proteome</keyword>
<organism evidence="11 12">
    <name type="scientific">Tribonema minus</name>
    <dbReference type="NCBI Taxonomy" id="303371"/>
    <lineage>
        <taxon>Eukaryota</taxon>
        <taxon>Sar</taxon>
        <taxon>Stramenopiles</taxon>
        <taxon>Ochrophyta</taxon>
        <taxon>PX clade</taxon>
        <taxon>Xanthophyceae</taxon>
        <taxon>Tribonematales</taxon>
        <taxon>Tribonemataceae</taxon>
        <taxon>Tribonema</taxon>
    </lineage>
</organism>
<dbReference type="Pfam" id="PF00149">
    <property type="entry name" value="Metallophos"/>
    <property type="match status" value="1"/>
</dbReference>
<dbReference type="Gene3D" id="3.60.21.10">
    <property type="match status" value="1"/>
</dbReference>
<dbReference type="InterPro" id="IPR002048">
    <property type="entry name" value="EF_hand_dom"/>
</dbReference>
<comment type="caution">
    <text evidence="11">The sequence shown here is derived from an EMBL/GenBank/DDBJ whole genome shotgun (WGS) entry which is preliminary data.</text>
</comment>
<keyword evidence="4" id="KW-0677">Repeat</keyword>
<dbReference type="Pfam" id="PF08321">
    <property type="entry name" value="PPP5"/>
    <property type="match status" value="1"/>
</dbReference>
<dbReference type="Pfam" id="PF13499">
    <property type="entry name" value="EF-hand_7"/>
    <property type="match status" value="2"/>
</dbReference>
<evidence type="ECO:0000256" key="1">
    <source>
        <dbReference type="ARBA" id="ARBA00001936"/>
    </source>
</evidence>
<dbReference type="SMART" id="SM00156">
    <property type="entry name" value="PP2Ac"/>
    <property type="match status" value="1"/>
</dbReference>
<name>A0A835YQF5_9STRA</name>
<comment type="similarity">
    <text evidence="2 8">Belongs to the PPP phosphatase family.</text>
</comment>
<dbReference type="InterPro" id="IPR013235">
    <property type="entry name" value="PPP_dom"/>
</dbReference>
<dbReference type="Gene3D" id="1.10.238.10">
    <property type="entry name" value="EF-hand"/>
    <property type="match status" value="2"/>
</dbReference>
<dbReference type="InterPro" id="IPR004843">
    <property type="entry name" value="Calcineurin-like_PHP"/>
</dbReference>
<feature type="domain" description="EF-hand" evidence="9">
    <location>
        <begin position="632"/>
        <end position="667"/>
    </location>
</feature>
<dbReference type="PANTHER" id="PTHR45668">
    <property type="entry name" value="SERINE/THREONINE-PROTEIN PHOSPHATASE 5-RELATED"/>
    <property type="match status" value="1"/>
</dbReference>
<dbReference type="SUPFAM" id="SSF74924">
    <property type="entry name" value="Cap-Gly domain"/>
    <property type="match status" value="1"/>
</dbReference>
<keyword evidence="5 8" id="KW-0378">Hydrolase</keyword>
<dbReference type="EC" id="3.1.3.16" evidence="8"/>
<dbReference type="PROSITE" id="PS00125">
    <property type="entry name" value="SER_THR_PHOSPHATASE"/>
    <property type="match status" value="1"/>
</dbReference>
<comment type="cofactor">
    <cofactor evidence="1">
        <name>Mn(2+)</name>
        <dbReference type="ChEBI" id="CHEBI:29035"/>
    </cofactor>
</comment>
<evidence type="ECO:0000256" key="7">
    <source>
        <dbReference type="ARBA" id="ARBA00023211"/>
    </source>
</evidence>
<keyword evidence="7" id="KW-0464">Manganese</keyword>
<dbReference type="InterPro" id="IPR036859">
    <property type="entry name" value="CAP-Gly_dom_sf"/>
</dbReference>
<protein>
    <recommendedName>
        <fullName evidence="8">Serine/threonine-protein phosphatase</fullName>
        <ecNumber evidence="8">3.1.3.16</ecNumber>
    </recommendedName>
</protein>
<dbReference type="PROSITE" id="PS00018">
    <property type="entry name" value="EF_HAND_1"/>
    <property type="match status" value="4"/>
</dbReference>
<feature type="domain" description="CAP-Gly" evidence="10">
    <location>
        <begin position="30"/>
        <end position="73"/>
    </location>
</feature>
<dbReference type="CDD" id="cd00051">
    <property type="entry name" value="EFh"/>
    <property type="match status" value="3"/>
</dbReference>
<dbReference type="InterPro" id="IPR029052">
    <property type="entry name" value="Metallo-depent_PP-like"/>
</dbReference>
<dbReference type="SMART" id="SM01052">
    <property type="entry name" value="CAP_GLY"/>
    <property type="match status" value="1"/>
</dbReference>
<dbReference type="InterPro" id="IPR018247">
    <property type="entry name" value="EF_Hand_1_Ca_BS"/>
</dbReference>
<dbReference type="PRINTS" id="PR00114">
    <property type="entry name" value="STPHPHTASE"/>
</dbReference>
<feature type="domain" description="EF-hand" evidence="9">
    <location>
        <begin position="786"/>
        <end position="821"/>
    </location>
</feature>
<gene>
    <name evidence="11" type="ORF">JKP88DRAFT_258286</name>
</gene>
<dbReference type="SMART" id="SM00054">
    <property type="entry name" value="EFh"/>
    <property type="match status" value="5"/>
</dbReference>
<evidence type="ECO:0000256" key="6">
    <source>
        <dbReference type="ARBA" id="ARBA00022837"/>
    </source>
</evidence>
<dbReference type="GO" id="GO:0005509">
    <property type="term" value="F:calcium ion binding"/>
    <property type="evidence" value="ECO:0007669"/>
    <property type="project" value="InterPro"/>
</dbReference>
<evidence type="ECO:0000256" key="8">
    <source>
        <dbReference type="RuleBase" id="RU004273"/>
    </source>
</evidence>
<dbReference type="InterPro" id="IPR011992">
    <property type="entry name" value="EF-hand-dom_pair"/>
</dbReference>
<dbReference type="PROSITE" id="PS50222">
    <property type="entry name" value="EF_HAND_2"/>
    <property type="match status" value="5"/>
</dbReference>
<dbReference type="Gene3D" id="2.30.30.190">
    <property type="entry name" value="CAP Gly-rich-like domain"/>
    <property type="match status" value="1"/>
</dbReference>
<dbReference type="EMBL" id="JAFCMP010000446">
    <property type="protein sequence ID" value="KAG5179686.1"/>
    <property type="molecule type" value="Genomic_DNA"/>
</dbReference>
<dbReference type="InterPro" id="IPR051134">
    <property type="entry name" value="PPP_phosphatase"/>
</dbReference>
<dbReference type="SUPFAM" id="SSF47473">
    <property type="entry name" value="EF-hand"/>
    <property type="match status" value="2"/>
</dbReference>
<dbReference type="InterPro" id="IPR000938">
    <property type="entry name" value="CAP-Gly_domain"/>
</dbReference>
<evidence type="ECO:0000256" key="5">
    <source>
        <dbReference type="ARBA" id="ARBA00022801"/>
    </source>
</evidence>
<dbReference type="Pfam" id="PF13202">
    <property type="entry name" value="EF-hand_5"/>
    <property type="match status" value="1"/>
</dbReference>
<proteinExistence type="inferred from homology"/>
<dbReference type="AlphaFoldDB" id="A0A835YQF5"/>
<accession>A0A835YQF5</accession>
<evidence type="ECO:0000256" key="4">
    <source>
        <dbReference type="ARBA" id="ARBA00022737"/>
    </source>
</evidence>
<evidence type="ECO:0000259" key="10">
    <source>
        <dbReference type="PROSITE" id="PS50245"/>
    </source>
</evidence>
<evidence type="ECO:0000313" key="12">
    <source>
        <dbReference type="Proteomes" id="UP000664859"/>
    </source>
</evidence>
<sequence length="891" mass="98546">MMDSEFEEELALSATVFVNNSQKGVVRYVGPVEFAQGVYVGVDLDAPGTGDCDGSKNGKDYFKCKPNGGVLVPVDKVALAGAVNAAAGTVQGVGRKLLARRKANKERNSKVWNKLDNMNEQLAIRRSIQLQSIFGAADAAAPKDLTAAEEAMEIEPEYDGPHLAFPLQESDALAMLEHFKAGRVLHAKYALQLLRVAREILAREATLQEAAIGEGGRMTVVGDIHGQLQDLYSIFTINGLPSPENAYLFNGDFVDRGPKGCEVFYSLCAFKVLYPSSVLLNRGNHESRQQNRLMGFEEEVLTKYTGMQGRQLLQMFHSAFDALPLSALIQGKIFVVHGGLFPHDGVTFDHIRGMSRKREPPIHGEAFEDQLFEAMLWSDPRPIQGRQLSARGAGVEFGQDVTHEFLRTNHAALVIRSHECVREGFELLHSGRLITLFSASRYCGLQTNKGAFLTIGQELQPEIQQFYAHSVAETHWQASDGAQREAEQRLEDDAVNMIIERLLDHKPSLYWHFTRQDKDKRGVVTRLQWANGLKLVLQLDVPFLSYVDRLADVDEDGNINYTNFLERYRVQVSGASAETWTDSVVDSICEKMFVAMGAGDVRKAFQYFDVDGSGTIEYEEFVNTLKRLDIGLSDAQIFELMRGIDKDCDATIDLEEFASRFEVVFTRLNDRAAAAAATAPAPVLNAEQTVLMNALSKLVYKRWRSLEEAFTDLTASAGTAGSLTYDAFAAQLLVLGLSSDEAALKGIAVMVDGDGDGLISKAEFLRAFKVGWQEGIIQNIANFLYQNRHQLVGAFRAFDLNNDGEISAEEFSIGLKAMNKLFSSPLTDFQITCIMQALDKDGNGSLSYKEFLDGFKRAALIPHHNPCRQSSDANPPARATPPLQIVMCISQ</sequence>
<dbReference type="SUPFAM" id="SSF56300">
    <property type="entry name" value="Metallo-dependent phosphatases"/>
    <property type="match status" value="1"/>
</dbReference>
<dbReference type="InterPro" id="IPR006186">
    <property type="entry name" value="Ser/Thr-sp_prot-phosphatase"/>
</dbReference>
<dbReference type="Proteomes" id="UP000664859">
    <property type="component" value="Unassembled WGS sequence"/>
</dbReference>